<feature type="compositionally biased region" description="Basic and acidic residues" evidence="2">
    <location>
        <begin position="688"/>
        <end position="708"/>
    </location>
</feature>
<name>A0A0K2THW9_LEPSM</name>
<feature type="compositionally biased region" description="Low complexity" evidence="2">
    <location>
        <begin position="244"/>
        <end position="266"/>
    </location>
</feature>
<feature type="compositionally biased region" description="Low complexity" evidence="2">
    <location>
        <begin position="800"/>
        <end position="816"/>
    </location>
</feature>
<feature type="compositionally biased region" description="Low complexity" evidence="2">
    <location>
        <begin position="446"/>
        <end position="460"/>
    </location>
</feature>
<accession>A0A0K2THW9</accession>
<feature type="region of interest" description="Disordered" evidence="2">
    <location>
        <begin position="230"/>
        <end position="329"/>
    </location>
</feature>
<evidence type="ECO:0000256" key="2">
    <source>
        <dbReference type="SAM" id="MobiDB-lite"/>
    </source>
</evidence>
<feature type="region of interest" description="Disordered" evidence="2">
    <location>
        <begin position="881"/>
        <end position="903"/>
    </location>
</feature>
<keyword evidence="1" id="KW-0862">Zinc</keyword>
<feature type="region of interest" description="Disordered" evidence="2">
    <location>
        <begin position="1021"/>
        <end position="1065"/>
    </location>
</feature>
<feature type="domain" description="C2H2-type" evidence="3">
    <location>
        <begin position="497"/>
        <end position="525"/>
    </location>
</feature>
<dbReference type="PANTHER" id="PTHR15021:SF0">
    <property type="entry name" value="DISCO-RELATED, ISOFORM A-RELATED"/>
    <property type="match status" value="1"/>
</dbReference>
<keyword evidence="1" id="KW-0863">Zinc-finger</keyword>
<dbReference type="OrthoDB" id="10070972at2759"/>
<feature type="compositionally biased region" description="Low complexity" evidence="2">
    <location>
        <begin position="1049"/>
        <end position="1065"/>
    </location>
</feature>
<feature type="compositionally biased region" description="Low complexity" evidence="2">
    <location>
        <begin position="279"/>
        <end position="308"/>
    </location>
</feature>
<dbReference type="InterPro" id="IPR040436">
    <property type="entry name" value="Disconnected-like"/>
</dbReference>
<feature type="region of interest" description="Disordered" evidence="2">
    <location>
        <begin position="399"/>
        <end position="469"/>
    </location>
</feature>
<dbReference type="PROSITE" id="PS00028">
    <property type="entry name" value="ZINC_FINGER_C2H2_1"/>
    <property type="match status" value="3"/>
</dbReference>
<protein>
    <submittedName>
        <fullName evidence="4">Putative LOC100572970 [Acyrthosiphon pisum]</fullName>
    </submittedName>
</protein>
<feature type="region of interest" description="Disordered" evidence="2">
    <location>
        <begin position="49"/>
        <end position="95"/>
    </location>
</feature>
<feature type="compositionally biased region" description="Low complexity" evidence="2">
    <location>
        <begin position="723"/>
        <end position="739"/>
    </location>
</feature>
<dbReference type="GO" id="GO:0006355">
    <property type="term" value="P:regulation of DNA-templated transcription"/>
    <property type="evidence" value="ECO:0007669"/>
    <property type="project" value="TreeGrafter"/>
</dbReference>
<dbReference type="EMBL" id="HACA01008282">
    <property type="protein sequence ID" value="CDW25643.1"/>
    <property type="molecule type" value="Transcribed_RNA"/>
</dbReference>
<dbReference type="AlphaFoldDB" id="A0A0K2THW9"/>
<feature type="region of interest" description="Disordered" evidence="2">
    <location>
        <begin position="540"/>
        <end position="573"/>
    </location>
</feature>
<feature type="compositionally biased region" description="Low complexity" evidence="2">
    <location>
        <begin position="413"/>
        <end position="426"/>
    </location>
</feature>
<dbReference type="GO" id="GO:0005634">
    <property type="term" value="C:nucleus"/>
    <property type="evidence" value="ECO:0007669"/>
    <property type="project" value="TreeGrafter"/>
</dbReference>
<reference evidence="4" key="1">
    <citation type="submission" date="2014-05" db="EMBL/GenBank/DDBJ databases">
        <authorList>
            <person name="Chronopoulou M."/>
        </authorList>
    </citation>
    <scope>NUCLEOTIDE SEQUENCE</scope>
    <source>
        <tissue evidence="4">Whole organism</tissue>
    </source>
</reference>
<evidence type="ECO:0000313" key="4">
    <source>
        <dbReference type="EMBL" id="CDW25643.1"/>
    </source>
</evidence>
<organism evidence="4">
    <name type="scientific">Lepeophtheirus salmonis</name>
    <name type="common">Salmon louse</name>
    <name type="synonym">Caligus salmonis</name>
    <dbReference type="NCBI Taxonomy" id="72036"/>
    <lineage>
        <taxon>Eukaryota</taxon>
        <taxon>Metazoa</taxon>
        <taxon>Ecdysozoa</taxon>
        <taxon>Arthropoda</taxon>
        <taxon>Crustacea</taxon>
        <taxon>Multicrustacea</taxon>
        <taxon>Hexanauplia</taxon>
        <taxon>Copepoda</taxon>
        <taxon>Siphonostomatoida</taxon>
        <taxon>Caligidae</taxon>
        <taxon>Lepeophtheirus</taxon>
    </lineage>
</organism>
<feature type="compositionally biased region" description="Acidic residues" evidence="2">
    <location>
        <begin position="763"/>
        <end position="794"/>
    </location>
</feature>
<dbReference type="GO" id="GO:0008270">
    <property type="term" value="F:zinc ion binding"/>
    <property type="evidence" value="ECO:0007669"/>
    <property type="project" value="UniProtKB-KW"/>
</dbReference>
<feature type="compositionally biased region" description="Low complexity" evidence="2">
    <location>
        <begin position="49"/>
        <end position="76"/>
    </location>
</feature>
<feature type="compositionally biased region" description="Polar residues" evidence="2">
    <location>
        <begin position="315"/>
        <end position="329"/>
    </location>
</feature>
<feature type="region of interest" description="Disordered" evidence="2">
    <location>
        <begin position="688"/>
        <end position="861"/>
    </location>
</feature>
<dbReference type="SMART" id="SM00355">
    <property type="entry name" value="ZnF_C2H2"/>
    <property type="match status" value="4"/>
</dbReference>
<sequence>MITTPMDMELLQKALFNLPRLQNSESGNRSVEKLGQLYSSVHHHANAAAAAAAQSAASNPPAQDSSPNHSSSNVPSSGGGVHPFPPHSNNSHHSSVEAVSPNIVFDVASLVLYGTHAIPVRLKILLDRLFSVLSTDEVSQILKGYGWTMDDYQRGYILKDPRGAPLERWQMCSKDEEPLVLQQFLRFGETRPITQQLILQEISEKSNEEHRARTEIKKLIERNSLATAAAALAQQQKHHHHQQQHQLQHQGPNTPLRSSPSPLERSSPIRHSSPGRRTPSIMGSPPGSLLSPKGPSPPNSSCSNGGPSPLHPLHSQHNPNVPTSPLNKLQSMQPFDYRNKDRKTPEIPSSMRIPPTSMAAAAAAGLAAVGGLPAILPNVSHSLASYHNSITNIAKAQQEFSRTNSNKDHHDNSNSNASSNAGGSNNILNLASSLQTKKEPPSYNLPPRSSSESGKNSPSSVRDEENGIGFISQEIRKKMRDNIGISYVNPQTGKKRVQCNVCLKTFCDKGALKIHFSAVHLREMHKCSVEGCNMMFSSRRSRNRHSANPNPKLHTPHLRRKISPHDGRTHQGPSIIPYHAAALVSPSSGQHSKGGPNLSAPHPPPPPPGFPPPGLMPPGFNPQAFAAAAAANPGLIPQELLHRQQMELQRLHELKLSSMYSPHRGRSSNFGLFKNGDEDVADVKRMRLSDSENEGEMKESSSSSHHETPPSVSSSMGGALALNNMGNNNMGNNINSNSNVGQTGGGRKRKSQNPTRLKVNSDGDGDEDFSSDDDDEGFENPMDDYDDELGDTDDDDHRNNPGNNANSNNNNSSTTTNGGGRSSPPEVRDSHNKTEEESSGEGKQVVSEGIESEDNNNSKVGSIKVLSDDKLLLKGGRRVGGALDEEDEMDEGLSGGTVEEEDDQIPLDTENPKRCVECLEEFDNHFLLKTHFTSVHLKLLHKCTIEGCNASFPSKRSRDRHSANHNLHRKLLSTDTNGFQNEVMARLYGDGKTPVAALGGLFFGMPHPFFGNGPFFRPPLIPPPHPQVSSSSGVASSPLPCSPGNNGKSLLSDPLGSNLSGSPSS</sequence>
<dbReference type="PANTHER" id="PTHR15021">
    <property type="entry name" value="DISCONNECTED-RELATED"/>
    <property type="match status" value="1"/>
</dbReference>
<feature type="compositionally biased region" description="Basic and acidic residues" evidence="2">
    <location>
        <begin position="826"/>
        <end position="836"/>
    </location>
</feature>
<feature type="compositionally biased region" description="Pro residues" evidence="2">
    <location>
        <begin position="601"/>
        <end position="620"/>
    </location>
</feature>
<dbReference type="InterPro" id="IPR013087">
    <property type="entry name" value="Znf_C2H2_type"/>
</dbReference>
<evidence type="ECO:0000256" key="1">
    <source>
        <dbReference type="PROSITE-ProRule" id="PRU00042"/>
    </source>
</evidence>
<evidence type="ECO:0000259" key="3">
    <source>
        <dbReference type="PROSITE" id="PS50157"/>
    </source>
</evidence>
<dbReference type="PROSITE" id="PS50157">
    <property type="entry name" value="ZINC_FINGER_C2H2_2"/>
    <property type="match status" value="1"/>
</dbReference>
<feature type="region of interest" description="Disordered" evidence="2">
    <location>
        <begin position="585"/>
        <end position="620"/>
    </location>
</feature>
<feature type="compositionally biased region" description="Low complexity" evidence="2">
    <location>
        <begin position="1028"/>
        <end position="1037"/>
    </location>
</feature>
<keyword evidence="1" id="KW-0479">Metal-binding</keyword>
<dbReference type="Gene3D" id="3.30.160.60">
    <property type="entry name" value="Classic Zinc Finger"/>
    <property type="match status" value="1"/>
</dbReference>
<proteinExistence type="predicted"/>